<feature type="transmembrane region" description="Helical" evidence="6">
    <location>
        <begin position="282"/>
        <end position="307"/>
    </location>
</feature>
<accession>A0A0C9U563</accession>
<dbReference type="AlphaFoldDB" id="A0A0C9U563"/>
<protein>
    <submittedName>
        <fullName evidence="8">L-arabinose isomerase</fullName>
    </submittedName>
</protein>
<dbReference type="InterPro" id="IPR050360">
    <property type="entry name" value="MFS_Sugar_Transporters"/>
</dbReference>
<dbReference type="PANTHER" id="PTHR48022">
    <property type="entry name" value="PLASTIDIC GLUCOSE TRANSPORTER 4"/>
    <property type="match status" value="1"/>
</dbReference>
<feature type="transmembrane region" description="Helical" evidence="6">
    <location>
        <begin position="386"/>
        <end position="406"/>
    </location>
</feature>
<feature type="transmembrane region" description="Helical" evidence="6">
    <location>
        <begin position="447"/>
        <end position="467"/>
    </location>
</feature>
<proteinExistence type="inferred from homology"/>
<evidence type="ECO:0000313" key="9">
    <source>
        <dbReference type="Proteomes" id="UP000053647"/>
    </source>
</evidence>
<organism evidence="8 9">
    <name type="scientific">Paxillus involutus ATCC 200175</name>
    <dbReference type="NCBI Taxonomy" id="664439"/>
    <lineage>
        <taxon>Eukaryota</taxon>
        <taxon>Fungi</taxon>
        <taxon>Dikarya</taxon>
        <taxon>Basidiomycota</taxon>
        <taxon>Agaricomycotina</taxon>
        <taxon>Agaricomycetes</taxon>
        <taxon>Agaricomycetidae</taxon>
        <taxon>Boletales</taxon>
        <taxon>Paxilineae</taxon>
        <taxon>Paxillaceae</taxon>
        <taxon>Paxillus</taxon>
    </lineage>
</organism>
<feature type="transmembrane region" description="Helical" evidence="6">
    <location>
        <begin position="347"/>
        <end position="366"/>
    </location>
</feature>
<dbReference type="FunFam" id="1.20.1250.20:FF:000117">
    <property type="entry name" value="MFS hexose transporter"/>
    <property type="match status" value="1"/>
</dbReference>
<evidence type="ECO:0000256" key="6">
    <source>
        <dbReference type="SAM" id="Phobius"/>
    </source>
</evidence>
<keyword evidence="3 6" id="KW-0812">Transmembrane</keyword>
<dbReference type="PROSITE" id="PS00216">
    <property type="entry name" value="SUGAR_TRANSPORT_1"/>
    <property type="match status" value="1"/>
</dbReference>
<keyword evidence="9" id="KW-1185">Reference proteome</keyword>
<reference evidence="9" key="2">
    <citation type="submission" date="2015-01" db="EMBL/GenBank/DDBJ databases">
        <title>Evolutionary Origins and Diversification of the Mycorrhizal Mutualists.</title>
        <authorList>
            <consortium name="DOE Joint Genome Institute"/>
            <consortium name="Mycorrhizal Genomics Consortium"/>
            <person name="Kohler A."/>
            <person name="Kuo A."/>
            <person name="Nagy L.G."/>
            <person name="Floudas D."/>
            <person name="Copeland A."/>
            <person name="Barry K.W."/>
            <person name="Cichocki N."/>
            <person name="Veneault-Fourrey C."/>
            <person name="LaButti K."/>
            <person name="Lindquist E.A."/>
            <person name="Lipzen A."/>
            <person name="Lundell T."/>
            <person name="Morin E."/>
            <person name="Murat C."/>
            <person name="Riley R."/>
            <person name="Ohm R."/>
            <person name="Sun H."/>
            <person name="Tunlid A."/>
            <person name="Henrissat B."/>
            <person name="Grigoriev I.V."/>
            <person name="Hibbett D.S."/>
            <person name="Martin F."/>
        </authorList>
    </citation>
    <scope>NUCLEOTIDE SEQUENCE [LARGE SCALE GENOMIC DNA]</scope>
    <source>
        <strain evidence="9">ATCC 200175</strain>
    </source>
</reference>
<feature type="transmembrane region" description="Helical" evidence="6">
    <location>
        <begin position="187"/>
        <end position="210"/>
    </location>
</feature>
<dbReference type="OrthoDB" id="6133115at2759"/>
<feature type="domain" description="Major facilitator superfamily (MFS) profile" evidence="7">
    <location>
        <begin position="29"/>
        <end position="470"/>
    </location>
</feature>
<evidence type="ECO:0000259" key="7">
    <source>
        <dbReference type="PROSITE" id="PS50850"/>
    </source>
</evidence>
<keyword evidence="4 6" id="KW-1133">Transmembrane helix</keyword>
<feature type="transmembrane region" description="Helical" evidence="6">
    <location>
        <begin position="418"/>
        <end position="435"/>
    </location>
</feature>
<sequence length="556" mass="61403">MAIPEWTITDFIHRESWWKNRGILILNLCLILPLFSSVVNGLDSSTLNGLQILPGWQDYFHDPQGKILGLINSSQGIGAVSGIPFSPLFSDSIGRRATLALGSAIMLAGVLTQTFSTTVHMFIGARIIIGFGLAFSFNAAPLLIMELAYPTQRGKITSVFNSLWYLGSIASAWICLGAYSKAGQSDWSWRVPCLVQVVVPFLQMILVWFIPESPRYLVAKGLESQAASILARYHVNGGHKRDSLVVFEMAQIRHALKSEKEEFAGSSYYTCFATPANRRRMLIIIGLGVFSQWSGNGLVSYYIGIVLKGVGITSTFDQAAINGVLQVFNLVCALTGAMLVDKLGRRNLFLISNAGMLITFSMWTLTTAMFDHSGTAAAAKATVPLIFVYFFFYDFAYTPLLVSYSLEILPYKIRARGYAIMSFVIYATVAFNQFVNPWALNALGWKYYLVYCGWLAVELVFVWFFIVETKGRTLEETAALFDGEKMPQQITELSEETTTRSIGLPQLDPIPGPPPDDIEFLDNYFELKEADGVAGTSGTASHLESQSEESAVAFVV</sequence>
<dbReference type="InterPro" id="IPR005828">
    <property type="entry name" value="MFS_sugar_transport-like"/>
</dbReference>
<dbReference type="Gene3D" id="1.20.1250.20">
    <property type="entry name" value="MFS general substrate transporter like domains"/>
    <property type="match status" value="1"/>
</dbReference>
<comment type="similarity">
    <text evidence="2">Belongs to the major facilitator superfamily. Sugar transporter (TC 2.A.1.1) family.</text>
</comment>
<dbReference type="InterPro" id="IPR036259">
    <property type="entry name" value="MFS_trans_sf"/>
</dbReference>
<dbReference type="GO" id="GO:0016020">
    <property type="term" value="C:membrane"/>
    <property type="evidence" value="ECO:0007669"/>
    <property type="project" value="UniProtKB-SubCell"/>
</dbReference>
<dbReference type="GO" id="GO:0016853">
    <property type="term" value="F:isomerase activity"/>
    <property type="evidence" value="ECO:0007669"/>
    <property type="project" value="UniProtKB-KW"/>
</dbReference>
<dbReference type="InterPro" id="IPR020846">
    <property type="entry name" value="MFS_dom"/>
</dbReference>
<dbReference type="InterPro" id="IPR005829">
    <property type="entry name" value="Sugar_transporter_CS"/>
</dbReference>
<gene>
    <name evidence="8" type="ORF">PAXINDRAFT_12986</name>
</gene>
<feature type="transmembrane region" description="Helical" evidence="6">
    <location>
        <begin position="23"/>
        <end position="42"/>
    </location>
</feature>
<reference evidence="8 9" key="1">
    <citation type="submission" date="2014-06" db="EMBL/GenBank/DDBJ databases">
        <authorList>
            <consortium name="DOE Joint Genome Institute"/>
            <person name="Kuo A."/>
            <person name="Kohler A."/>
            <person name="Nagy L.G."/>
            <person name="Floudas D."/>
            <person name="Copeland A."/>
            <person name="Barry K.W."/>
            <person name="Cichocki N."/>
            <person name="Veneault-Fourrey C."/>
            <person name="LaButti K."/>
            <person name="Lindquist E.A."/>
            <person name="Lipzen A."/>
            <person name="Lundell T."/>
            <person name="Morin E."/>
            <person name="Murat C."/>
            <person name="Sun H."/>
            <person name="Tunlid A."/>
            <person name="Henrissat B."/>
            <person name="Grigoriev I.V."/>
            <person name="Hibbett D.S."/>
            <person name="Martin F."/>
            <person name="Nordberg H.P."/>
            <person name="Cantor M.N."/>
            <person name="Hua S.X."/>
        </authorList>
    </citation>
    <scope>NUCLEOTIDE SEQUENCE [LARGE SCALE GENOMIC DNA]</scope>
    <source>
        <strain evidence="8 9">ATCC 200175</strain>
    </source>
</reference>
<dbReference type="Proteomes" id="UP000053647">
    <property type="component" value="Unassembled WGS sequence"/>
</dbReference>
<feature type="transmembrane region" description="Helical" evidence="6">
    <location>
        <begin position="163"/>
        <end position="181"/>
    </location>
</feature>
<keyword evidence="5 6" id="KW-0472">Membrane</keyword>
<dbReference type="GO" id="GO:0005351">
    <property type="term" value="F:carbohydrate:proton symporter activity"/>
    <property type="evidence" value="ECO:0007669"/>
    <property type="project" value="TreeGrafter"/>
</dbReference>
<evidence type="ECO:0000256" key="3">
    <source>
        <dbReference type="ARBA" id="ARBA00022692"/>
    </source>
</evidence>
<dbReference type="EMBL" id="KN819344">
    <property type="protein sequence ID" value="KIJ14336.1"/>
    <property type="molecule type" value="Genomic_DNA"/>
</dbReference>
<evidence type="ECO:0000256" key="4">
    <source>
        <dbReference type="ARBA" id="ARBA00022989"/>
    </source>
</evidence>
<evidence type="ECO:0000313" key="8">
    <source>
        <dbReference type="EMBL" id="KIJ14336.1"/>
    </source>
</evidence>
<dbReference type="SUPFAM" id="SSF103473">
    <property type="entry name" value="MFS general substrate transporter"/>
    <property type="match status" value="1"/>
</dbReference>
<feature type="transmembrane region" description="Helical" evidence="6">
    <location>
        <begin position="121"/>
        <end position="143"/>
    </location>
</feature>
<dbReference type="Pfam" id="PF00083">
    <property type="entry name" value="Sugar_tr"/>
    <property type="match status" value="1"/>
</dbReference>
<evidence type="ECO:0000256" key="5">
    <source>
        <dbReference type="ARBA" id="ARBA00023136"/>
    </source>
</evidence>
<evidence type="ECO:0000256" key="1">
    <source>
        <dbReference type="ARBA" id="ARBA00004141"/>
    </source>
</evidence>
<dbReference type="PANTHER" id="PTHR48022:SF64">
    <property type="entry name" value="MAJOR FACILITATOR SUPERFAMILY (MFS) PROFILE DOMAIN-CONTAINING PROTEIN"/>
    <property type="match status" value="1"/>
</dbReference>
<dbReference type="PROSITE" id="PS50850">
    <property type="entry name" value="MFS"/>
    <property type="match status" value="1"/>
</dbReference>
<evidence type="ECO:0000256" key="2">
    <source>
        <dbReference type="ARBA" id="ARBA00010992"/>
    </source>
</evidence>
<feature type="transmembrane region" description="Helical" evidence="6">
    <location>
        <begin position="319"/>
        <end position="340"/>
    </location>
</feature>
<comment type="subcellular location">
    <subcellularLocation>
        <location evidence="1">Membrane</location>
        <topology evidence="1">Multi-pass membrane protein</topology>
    </subcellularLocation>
</comment>
<dbReference type="HOGENOM" id="CLU_001265_30_13_1"/>
<feature type="transmembrane region" description="Helical" evidence="6">
    <location>
        <begin position="97"/>
        <end position="115"/>
    </location>
</feature>
<keyword evidence="8" id="KW-0413">Isomerase</keyword>
<name>A0A0C9U563_PAXIN</name>